<dbReference type="Proteomes" id="UP001567538">
    <property type="component" value="Unassembled WGS sequence"/>
</dbReference>
<dbReference type="PANTHER" id="PTHR31234">
    <property type="entry name" value="LATE EMBRYOGENESIS ABUNDANT (LEA) HYDROXYPROLINE-RICH GLYCOPROTEIN FAMILY"/>
    <property type="match status" value="1"/>
</dbReference>
<protein>
    <recommendedName>
        <fullName evidence="6">Late embryogenesis abundant protein LEA-2 subgroup domain-containing protein</fullName>
    </recommendedName>
</protein>
<accession>A0ABD1HQ28</accession>
<keyword evidence="2 3" id="KW-0472">Membrane</keyword>
<dbReference type="GO" id="GO:0016020">
    <property type="term" value="C:membrane"/>
    <property type="evidence" value="ECO:0007669"/>
    <property type="project" value="UniProtKB-SubCell"/>
</dbReference>
<evidence type="ECO:0000313" key="5">
    <source>
        <dbReference type="Proteomes" id="UP001567538"/>
    </source>
</evidence>
<keyword evidence="3" id="KW-1133">Transmembrane helix</keyword>
<name>A0ABD1HQ28_SALDI</name>
<keyword evidence="3" id="KW-0812">Transmembrane</keyword>
<evidence type="ECO:0000256" key="1">
    <source>
        <dbReference type="ARBA" id="ARBA00004370"/>
    </source>
</evidence>
<evidence type="ECO:0000256" key="3">
    <source>
        <dbReference type="SAM" id="Phobius"/>
    </source>
</evidence>
<comment type="caution">
    <text evidence="4">The sequence shown here is derived from an EMBL/GenBank/DDBJ whole genome shotgun (WGS) entry which is preliminary data.</text>
</comment>
<dbReference type="InterPro" id="IPR044839">
    <property type="entry name" value="NDR1-like"/>
</dbReference>
<keyword evidence="5" id="KW-1185">Reference proteome</keyword>
<feature type="transmembrane region" description="Helical" evidence="3">
    <location>
        <begin position="12"/>
        <end position="38"/>
    </location>
</feature>
<sequence length="205" mass="22722">MARTPEAPRRSMLQCVALVAIALIATTGLAVVIIWAAVQPKKLHYSIEHASVSGFNLTGDRLNAGFGFVLRANNPNRLIGTRRCKAQRSPKNTSSPDARTNQVEQKLSANNVHPFHQPKRNATFLDLALVAKNATVYGATTRDLRMERAAGEVNLDVEVRAKIRLKVGVFKIHQTLKVDCESLTVPFHDKHKGFHRLLCHTDTDN</sequence>
<organism evidence="4 5">
    <name type="scientific">Salvia divinorum</name>
    <name type="common">Maria pastora</name>
    <name type="synonym">Diviner's sage</name>
    <dbReference type="NCBI Taxonomy" id="28513"/>
    <lineage>
        <taxon>Eukaryota</taxon>
        <taxon>Viridiplantae</taxon>
        <taxon>Streptophyta</taxon>
        <taxon>Embryophyta</taxon>
        <taxon>Tracheophyta</taxon>
        <taxon>Spermatophyta</taxon>
        <taxon>Magnoliopsida</taxon>
        <taxon>eudicotyledons</taxon>
        <taxon>Gunneridae</taxon>
        <taxon>Pentapetalae</taxon>
        <taxon>asterids</taxon>
        <taxon>lamiids</taxon>
        <taxon>Lamiales</taxon>
        <taxon>Lamiaceae</taxon>
        <taxon>Nepetoideae</taxon>
        <taxon>Mentheae</taxon>
        <taxon>Salviinae</taxon>
        <taxon>Salvia</taxon>
        <taxon>Salvia subgen. Calosphace</taxon>
    </lineage>
</organism>
<proteinExistence type="predicted"/>
<dbReference type="PANTHER" id="PTHR31234:SF39">
    <property type="entry name" value="HARPIN-INDUCED PROTEIN 1 CONTAINING PROTEIN, EXPRESSED"/>
    <property type="match status" value="1"/>
</dbReference>
<reference evidence="4 5" key="1">
    <citation type="submission" date="2024-06" db="EMBL/GenBank/DDBJ databases">
        <title>A chromosome level genome sequence of Diviner's sage (Salvia divinorum).</title>
        <authorList>
            <person name="Ford S.A."/>
            <person name="Ro D.-K."/>
            <person name="Ness R.W."/>
            <person name="Phillips M.A."/>
        </authorList>
    </citation>
    <scope>NUCLEOTIDE SEQUENCE [LARGE SCALE GENOMIC DNA]</scope>
    <source>
        <strain evidence="4">SAF-2024a</strain>
        <tissue evidence="4">Leaf</tissue>
    </source>
</reference>
<gene>
    <name evidence="4" type="ORF">AAHA92_08680</name>
</gene>
<evidence type="ECO:0008006" key="6">
    <source>
        <dbReference type="Google" id="ProtNLM"/>
    </source>
</evidence>
<dbReference type="AlphaFoldDB" id="A0ABD1HQ28"/>
<evidence type="ECO:0000256" key="2">
    <source>
        <dbReference type="ARBA" id="ARBA00023136"/>
    </source>
</evidence>
<dbReference type="EMBL" id="JBEAFC010000004">
    <property type="protein sequence ID" value="KAL1558185.1"/>
    <property type="molecule type" value="Genomic_DNA"/>
</dbReference>
<evidence type="ECO:0000313" key="4">
    <source>
        <dbReference type="EMBL" id="KAL1558185.1"/>
    </source>
</evidence>
<comment type="subcellular location">
    <subcellularLocation>
        <location evidence="1">Membrane</location>
    </subcellularLocation>
</comment>